<dbReference type="RefSeq" id="WP_275029921.1">
    <property type="nucleotide sequence ID" value="NZ_CP118615.1"/>
</dbReference>
<reference evidence="2 3" key="1">
    <citation type="submission" date="2023-02" db="EMBL/GenBank/DDBJ databases">
        <authorList>
            <person name="Mo P."/>
        </authorList>
    </citation>
    <scope>NUCLEOTIDE SEQUENCE [LARGE SCALE GENOMIC DNA]</scope>
    <source>
        <strain evidence="2 3">HUAS 3</strain>
    </source>
</reference>
<proteinExistence type="predicted"/>
<name>A0ABY7ZLL6_9ACTN</name>
<dbReference type="Proteomes" id="UP001219605">
    <property type="component" value="Chromosome"/>
</dbReference>
<organism evidence="2 3">
    <name type="scientific">Micromonospora cathayae</name>
    <dbReference type="NCBI Taxonomy" id="3028804"/>
    <lineage>
        <taxon>Bacteria</taxon>
        <taxon>Bacillati</taxon>
        <taxon>Actinomycetota</taxon>
        <taxon>Actinomycetes</taxon>
        <taxon>Micromonosporales</taxon>
        <taxon>Micromonosporaceae</taxon>
        <taxon>Micromonospora</taxon>
    </lineage>
</organism>
<evidence type="ECO:0000313" key="2">
    <source>
        <dbReference type="EMBL" id="WDZ83418.1"/>
    </source>
</evidence>
<evidence type="ECO:0000256" key="1">
    <source>
        <dbReference type="SAM" id="MobiDB-lite"/>
    </source>
</evidence>
<dbReference type="EMBL" id="CP118615">
    <property type="protein sequence ID" value="WDZ83418.1"/>
    <property type="molecule type" value="Genomic_DNA"/>
</dbReference>
<feature type="region of interest" description="Disordered" evidence="1">
    <location>
        <begin position="78"/>
        <end position="104"/>
    </location>
</feature>
<protein>
    <submittedName>
        <fullName evidence="2">Uncharacterized protein</fullName>
    </submittedName>
</protein>
<evidence type="ECO:0000313" key="3">
    <source>
        <dbReference type="Proteomes" id="UP001219605"/>
    </source>
</evidence>
<gene>
    <name evidence="2" type="ORF">PVK37_23570</name>
</gene>
<accession>A0ABY7ZLL6</accession>
<keyword evidence="3" id="KW-1185">Reference proteome</keyword>
<sequence>MDAVRVRFVPSDVPVLTSCPADRTAAIHGAAEALARLGRSHLGGNLEVTAGARTPLADERLAAARAVENVLRGGCGSVQVPPPRRWPATPGCAGSGGCPCPTIP</sequence>